<dbReference type="InterPro" id="IPR011993">
    <property type="entry name" value="PH-like_dom_sf"/>
</dbReference>
<evidence type="ECO:0000256" key="1">
    <source>
        <dbReference type="SAM" id="MobiDB-lite"/>
    </source>
</evidence>
<protein>
    <submittedName>
        <fullName evidence="2">Uncharacterized protein</fullName>
    </submittedName>
</protein>
<feature type="compositionally biased region" description="Basic and acidic residues" evidence="1">
    <location>
        <begin position="56"/>
        <end position="69"/>
    </location>
</feature>
<organism evidence="2 3">
    <name type="scientific">Deinandra increscens subsp. villosa</name>
    <dbReference type="NCBI Taxonomy" id="3103831"/>
    <lineage>
        <taxon>Eukaryota</taxon>
        <taxon>Viridiplantae</taxon>
        <taxon>Streptophyta</taxon>
        <taxon>Embryophyta</taxon>
        <taxon>Tracheophyta</taxon>
        <taxon>Spermatophyta</taxon>
        <taxon>Magnoliopsida</taxon>
        <taxon>eudicotyledons</taxon>
        <taxon>Gunneridae</taxon>
        <taxon>Pentapetalae</taxon>
        <taxon>asterids</taxon>
        <taxon>campanulids</taxon>
        <taxon>Asterales</taxon>
        <taxon>Asteraceae</taxon>
        <taxon>Asteroideae</taxon>
        <taxon>Heliantheae alliance</taxon>
        <taxon>Madieae</taxon>
        <taxon>Madiinae</taxon>
        <taxon>Deinandra</taxon>
    </lineage>
</organism>
<comment type="caution">
    <text evidence="2">The sequence shown here is derived from an EMBL/GenBank/DDBJ whole genome shotgun (WGS) entry which is preliminary data.</text>
</comment>
<reference evidence="2 3" key="1">
    <citation type="submission" date="2024-04" db="EMBL/GenBank/DDBJ databases">
        <title>The reference genome of an endangered Asteraceae, Deinandra increscens subsp. villosa, native to the Central Coast of California.</title>
        <authorList>
            <person name="Guilliams M."/>
            <person name="Hasenstab-Lehman K."/>
            <person name="Meyer R."/>
            <person name="Mcevoy S."/>
        </authorList>
    </citation>
    <scope>NUCLEOTIDE SEQUENCE [LARGE SCALE GENOMIC DNA]</scope>
    <source>
        <tissue evidence="2">Leaf</tissue>
    </source>
</reference>
<keyword evidence="3" id="KW-1185">Reference proteome</keyword>
<dbReference type="AlphaFoldDB" id="A0AAP0CD68"/>
<dbReference type="Proteomes" id="UP001408789">
    <property type="component" value="Unassembled WGS sequence"/>
</dbReference>
<gene>
    <name evidence="2" type="ORF">SSX86_027949</name>
</gene>
<evidence type="ECO:0000313" key="3">
    <source>
        <dbReference type="Proteomes" id="UP001408789"/>
    </source>
</evidence>
<feature type="region of interest" description="Disordered" evidence="1">
    <location>
        <begin position="55"/>
        <end position="76"/>
    </location>
</feature>
<evidence type="ECO:0000313" key="2">
    <source>
        <dbReference type="EMBL" id="KAK9051322.1"/>
    </source>
</evidence>
<dbReference type="Gene3D" id="2.30.29.30">
    <property type="entry name" value="Pleckstrin-homology domain (PH domain)/Phosphotyrosine-binding domain (PTB)"/>
    <property type="match status" value="1"/>
</dbReference>
<accession>A0AAP0CD68</accession>
<proteinExistence type="predicted"/>
<name>A0AAP0CD68_9ASTR</name>
<sequence>MAVPPLIICISSLFSQTPITRPSLPYRFDDAEARRWLTALSASLHLRLTLQINGEQRSEHKEEEEKTVAAEDEDTGAPEVPIVSLEEVAVSTGEEDEDTILLGFWFLFRAVGRDHWALFRILFVESDIIQDGDR</sequence>
<dbReference type="EMBL" id="JBCNJP010000027">
    <property type="protein sequence ID" value="KAK9051322.1"/>
    <property type="molecule type" value="Genomic_DNA"/>
</dbReference>